<dbReference type="EMBL" id="MU275849">
    <property type="protein sequence ID" value="KAI0051796.1"/>
    <property type="molecule type" value="Genomic_DNA"/>
</dbReference>
<name>A0ACB8S786_9AGAM</name>
<keyword evidence="2" id="KW-1185">Reference proteome</keyword>
<comment type="caution">
    <text evidence="1">The sequence shown here is derived from an EMBL/GenBank/DDBJ whole genome shotgun (WGS) entry which is preliminary data.</text>
</comment>
<gene>
    <name evidence="1" type="ORF">FA95DRAFT_138342</name>
</gene>
<proteinExistence type="predicted"/>
<dbReference type="Proteomes" id="UP000814033">
    <property type="component" value="Unassembled WGS sequence"/>
</dbReference>
<evidence type="ECO:0000313" key="2">
    <source>
        <dbReference type="Proteomes" id="UP000814033"/>
    </source>
</evidence>
<sequence length="157" mass="16754">MMSVASHAPEFNPIGGRTAAAQGICSFSSSFCSQMSAVTIRHSQGPDHRLLSATIRRVLGPDKFAPNVLEPSVPLRLVIWLLSIFLFFSAASTVPQASKLVSFLSLIAIRSSSLTKSAFIALRHNSTSDSCLSPPPFTPQSVMPSTLHSTSSLHSLT</sequence>
<protein>
    <submittedName>
        <fullName evidence="1">Uncharacterized protein</fullName>
    </submittedName>
</protein>
<accession>A0ACB8S786</accession>
<organism evidence="1 2">
    <name type="scientific">Auriscalpium vulgare</name>
    <dbReference type="NCBI Taxonomy" id="40419"/>
    <lineage>
        <taxon>Eukaryota</taxon>
        <taxon>Fungi</taxon>
        <taxon>Dikarya</taxon>
        <taxon>Basidiomycota</taxon>
        <taxon>Agaricomycotina</taxon>
        <taxon>Agaricomycetes</taxon>
        <taxon>Russulales</taxon>
        <taxon>Auriscalpiaceae</taxon>
        <taxon>Auriscalpium</taxon>
    </lineage>
</organism>
<reference evidence="1" key="1">
    <citation type="submission" date="2021-02" db="EMBL/GenBank/DDBJ databases">
        <authorList>
            <consortium name="DOE Joint Genome Institute"/>
            <person name="Ahrendt S."/>
            <person name="Looney B.P."/>
            <person name="Miyauchi S."/>
            <person name="Morin E."/>
            <person name="Drula E."/>
            <person name="Courty P.E."/>
            <person name="Chicoki N."/>
            <person name="Fauchery L."/>
            <person name="Kohler A."/>
            <person name="Kuo A."/>
            <person name="Labutti K."/>
            <person name="Pangilinan J."/>
            <person name="Lipzen A."/>
            <person name="Riley R."/>
            <person name="Andreopoulos W."/>
            <person name="He G."/>
            <person name="Johnson J."/>
            <person name="Barry K.W."/>
            <person name="Grigoriev I.V."/>
            <person name="Nagy L."/>
            <person name="Hibbett D."/>
            <person name="Henrissat B."/>
            <person name="Matheny P.B."/>
            <person name="Labbe J."/>
            <person name="Martin F."/>
        </authorList>
    </citation>
    <scope>NUCLEOTIDE SEQUENCE</scope>
    <source>
        <strain evidence="1">FP105234-sp</strain>
    </source>
</reference>
<evidence type="ECO:0000313" key="1">
    <source>
        <dbReference type="EMBL" id="KAI0051796.1"/>
    </source>
</evidence>
<reference evidence="1" key="2">
    <citation type="journal article" date="2022" name="New Phytol.">
        <title>Evolutionary transition to the ectomycorrhizal habit in the genomes of a hyperdiverse lineage of mushroom-forming fungi.</title>
        <authorList>
            <person name="Looney B."/>
            <person name="Miyauchi S."/>
            <person name="Morin E."/>
            <person name="Drula E."/>
            <person name="Courty P.E."/>
            <person name="Kohler A."/>
            <person name="Kuo A."/>
            <person name="LaButti K."/>
            <person name="Pangilinan J."/>
            <person name="Lipzen A."/>
            <person name="Riley R."/>
            <person name="Andreopoulos W."/>
            <person name="He G."/>
            <person name="Johnson J."/>
            <person name="Nolan M."/>
            <person name="Tritt A."/>
            <person name="Barry K.W."/>
            <person name="Grigoriev I.V."/>
            <person name="Nagy L.G."/>
            <person name="Hibbett D."/>
            <person name="Henrissat B."/>
            <person name="Matheny P.B."/>
            <person name="Labbe J."/>
            <person name="Martin F.M."/>
        </authorList>
    </citation>
    <scope>NUCLEOTIDE SEQUENCE</scope>
    <source>
        <strain evidence="1">FP105234-sp</strain>
    </source>
</reference>